<dbReference type="EMBL" id="CP025781">
    <property type="protein sequence ID" value="QBC43310.1"/>
    <property type="molecule type" value="Genomic_DNA"/>
</dbReference>
<name>A0A7G3G7A4_9NEIS</name>
<dbReference type="RefSeq" id="WP_130105889.1">
    <property type="nucleotide sequence ID" value="NZ_CP025781.1"/>
</dbReference>
<dbReference type="Proteomes" id="UP000515917">
    <property type="component" value="Chromosome"/>
</dbReference>
<accession>A0A7G3G7A4</accession>
<gene>
    <name evidence="1" type="ORF">C1H71_06990</name>
</gene>
<organism evidence="1 2">
    <name type="scientific">Iodobacter fluviatilis</name>
    <dbReference type="NCBI Taxonomy" id="537"/>
    <lineage>
        <taxon>Bacteria</taxon>
        <taxon>Pseudomonadati</taxon>
        <taxon>Pseudomonadota</taxon>
        <taxon>Betaproteobacteria</taxon>
        <taxon>Neisseriales</taxon>
        <taxon>Chitinibacteraceae</taxon>
        <taxon>Iodobacter</taxon>
    </lineage>
</organism>
<dbReference type="KEGG" id="ifl:C1H71_06990"/>
<sequence>MRKFLTSTRLFALGICLVASAIAIAYFAIMQEKEQDGHWPWPLNGVLINQSAQAAKVWDDDHLHYTIAAHTRSGNELDVDHVQESASGRWCKVGPHTVTLKADGYLDGCPCYSLDAGRACIQF</sequence>
<evidence type="ECO:0000313" key="1">
    <source>
        <dbReference type="EMBL" id="QBC43310.1"/>
    </source>
</evidence>
<protein>
    <submittedName>
        <fullName evidence="1">Uncharacterized protein</fullName>
    </submittedName>
</protein>
<reference evidence="1 2" key="1">
    <citation type="submission" date="2018-01" db="EMBL/GenBank/DDBJ databases">
        <title>Genome sequence of Iodobacter sp. strain PCH194 isolated from Indian Trans-Himalaya.</title>
        <authorList>
            <person name="Kumar V."/>
            <person name="Thakur V."/>
            <person name="Kumar S."/>
            <person name="Singh D."/>
        </authorList>
    </citation>
    <scope>NUCLEOTIDE SEQUENCE [LARGE SCALE GENOMIC DNA]</scope>
    <source>
        <strain evidence="1 2">PCH194</strain>
    </source>
</reference>
<evidence type="ECO:0000313" key="2">
    <source>
        <dbReference type="Proteomes" id="UP000515917"/>
    </source>
</evidence>
<dbReference type="AlphaFoldDB" id="A0A7G3G7A4"/>
<proteinExistence type="predicted"/>
<keyword evidence="2" id="KW-1185">Reference proteome</keyword>